<evidence type="ECO:0000313" key="1">
    <source>
        <dbReference type="EMBL" id="CAK9075877.1"/>
    </source>
</evidence>
<dbReference type="Proteomes" id="UP001642464">
    <property type="component" value="Unassembled WGS sequence"/>
</dbReference>
<gene>
    <name evidence="1" type="ORF">SCF082_LOCUS36673</name>
</gene>
<evidence type="ECO:0000313" key="2">
    <source>
        <dbReference type="Proteomes" id="UP001642464"/>
    </source>
</evidence>
<proteinExistence type="predicted"/>
<accession>A0ABP0PK08</accession>
<organism evidence="1 2">
    <name type="scientific">Durusdinium trenchii</name>
    <dbReference type="NCBI Taxonomy" id="1381693"/>
    <lineage>
        <taxon>Eukaryota</taxon>
        <taxon>Sar</taxon>
        <taxon>Alveolata</taxon>
        <taxon>Dinophyceae</taxon>
        <taxon>Suessiales</taxon>
        <taxon>Symbiodiniaceae</taxon>
        <taxon>Durusdinium</taxon>
    </lineage>
</organism>
<sequence>ARVNNGVDDAMHMAFVDRAGVVRRAWLIPHRLHDGRSALKQVFDYRGIAAVEPPFNPRMVAMPFGRLLAARPWRSIPRAQPPAWRHEPQWRPEKVASVLCRVIDEQDSACLQRWASDRGISLTALMLWAQHRAVMRTLCRSDTGGTWFVPVDMRPAVSEQGNCSAGVYVHLPAGCQAGDVHQRLAAALRAGQHWWLWYQATWIARLGQRFLDWLYPRLARPGHYIGSFSALGHWQVPTSDAFASDESFYICGPGSPAYP</sequence>
<dbReference type="EMBL" id="CAXAMM010036534">
    <property type="protein sequence ID" value="CAK9075877.1"/>
    <property type="molecule type" value="Genomic_DNA"/>
</dbReference>
<reference evidence="1 2" key="1">
    <citation type="submission" date="2024-02" db="EMBL/GenBank/DDBJ databases">
        <authorList>
            <person name="Chen Y."/>
            <person name="Shah S."/>
            <person name="Dougan E. K."/>
            <person name="Thang M."/>
            <person name="Chan C."/>
        </authorList>
    </citation>
    <scope>NUCLEOTIDE SEQUENCE [LARGE SCALE GENOMIC DNA]</scope>
</reference>
<keyword evidence="2" id="KW-1185">Reference proteome</keyword>
<protein>
    <submittedName>
        <fullName evidence="1">Uncharacterized protein</fullName>
    </submittedName>
</protein>
<feature type="non-terminal residue" evidence="1">
    <location>
        <position position="259"/>
    </location>
</feature>
<name>A0ABP0PK08_9DINO</name>
<comment type="caution">
    <text evidence="1">The sequence shown here is derived from an EMBL/GenBank/DDBJ whole genome shotgun (WGS) entry which is preliminary data.</text>
</comment>
<feature type="non-terminal residue" evidence="1">
    <location>
        <position position="1"/>
    </location>
</feature>
<dbReference type="SUPFAM" id="SSF52777">
    <property type="entry name" value="CoA-dependent acyltransferases"/>
    <property type="match status" value="1"/>
</dbReference>